<feature type="domain" description="DUF4123" evidence="1">
    <location>
        <begin position="6"/>
        <end position="119"/>
    </location>
</feature>
<evidence type="ECO:0000259" key="1">
    <source>
        <dbReference type="Pfam" id="PF13503"/>
    </source>
</evidence>
<gene>
    <name evidence="2" type="ORF">G0B27_23030</name>
</gene>
<comment type="caution">
    <text evidence="2">The sequence shown here is derived from an EMBL/GenBank/DDBJ whole genome shotgun (WGS) entry which is preliminary data.</text>
</comment>
<accession>A0A701ZJ90</accession>
<reference evidence="2" key="2">
    <citation type="submission" date="2018-07" db="EMBL/GenBank/DDBJ databases">
        <authorList>
            <consortium name="NCBI Pathogen Detection Project"/>
        </authorList>
    </citation>
    <scope>NUCLEOTIDE SEQUENCE</scope>
    <source>
        <strain evidence="2">232-84</strain>
    </source>
</reference>
<sequence>MFPVRYAIIDGAVVEDLMDFLSEYNPPHACLYSEPLQPELVGLAPYLLEVTPDVEKWLQWNTCPWGIYLTTKATMRVLRQHLRKYLQVLLPNETKPVIFRFYDPRNIWDFLSVLSDWEKHLFLGDISRIETTYRLQQDMSFKKLHERYPATQTIKSKLMSISKEQYSLLEVIFERRYIRELAEIMMAVSTSIDNVSIIWVGELFNYLRNLGITDRRSIDEIAKLFTREHIFNLGSIPHEYAIILEGTTHPGHYRAEQLLLNVNGIIPAWKRSIL</sequence>
<protein>
    <submittedName>
        <fullName evidence="2">DUF4123 domain-containing protein</fullName>
    </submittedName>
</protein>
<organism evidence="2">
    <name type="scientific">Salmonella enterica</name>
    <name type="common">Salmonella choleraesuis</name>
    <dbReference type="NCBI Taxonomy" id="28901"/>
    <lineage>
        <taxon>Bacteria</taxon>
        <taxon>Pseudomonadati</taxon>
        <taxon>Pseudomonadota</taxon>
        <taxon>Gammaproteobacteria</taxon>
        <taxon>Enterobacterales</taxon>
        <taxon>Enterobacteriaceae</taxon>
        <taxon>Salmonella</taxon>
    </lineage>
</organism>
<dbReference type="InterPro" id="IPR025391">
    <property type="entry name" value="DUF4123"/>
</dbReference>
<dbReference type="EMBL" id="DAAMGM010000035">
    <property type="protein sequence ID" value="HAC6576997.1"/>
    <property type="molecule type" value="Genomic_DNA"/>
</dbReference>
<dbReference type="RefSeq" id="WP_079793397.1">
    <property type="nucleotide sequence ID" value="NZ_MXNY01000033.1"/>
</dbReference>
<dbReference type="AlphaFoldDB" id="A0A701ZJ90"/>
<reference evidence="2" key="1">
    <citation type="journal article" date="2018" name="Genome Biol.">
        <title>SKESA: strategic k-mer extension for scrupulous assemblies.</title>
        <authorList>
            <person name="Souvorov A."/>
            <person name="Agarwala R."/>
            <person name="Lipman D.J."/>
        </authorList>
    </citation>
    <scope>NUCLEOTIDE SEQUENCE</scope>
    <source>
        <strain evidence="2">232-84</strain>
    </source>
</reference>
<dbReference type="Pfam" id="PF13503">
    <property type="entry name" value="DUF4123"/>
    <property type="match status" value="1"/>
</dbReference>
<proteinExistence type="predicted"/>
<evidence type="ECO:0000313" key="2">
    <source>
        <dbReference type="EMBL" id="HAC6576997.1"/>
    </source>
</evidence>
<name>A0A701ZJ90_SALER</name>